<feature type="region of interest" description="Disordered" evidence="1">
    <location>
        <begin position="1"/>
        <end position="67"/>
    </location>
</feature>
<keyword evidence="2" id="KW-0812">Transmembrane</keyword>
<sequence length="144" mass="15586">MSEPRRDDATPPAAEPTMRVQPPPVPGRAVREQLARGELATPPVRPDEQTVHLDGPAPRDPDRTLELDGTLRGGVVVGPRPGPRRRRRTWPWILAVALLLLVLGVVLLVMLWRGATLPGDVRFLGAQLRVAGEVGGWSGGTVPR</sequence>
<keyword evidence="2" id="KW-0472">Membrane</keyword>
<organism evidence="3 4">
    <name type="scientific">Geodermatophilus siccatus</name>
    <dbReference type="NCBI Taxonomy" id="1137991"/>
    <lineage>
        <taxon>Bacteria</taxon>
        <taxon>Bacillati</taxon>
        <taxon>Actinomycetota</taxon>
        <taxon>Actinomycetes</taxon>
        <taxon>Geodermatophilales</taxon>
        <taxon>Geodermatophilaceae</taxon>
        <taxon>Geodermatophilus</taxon>
    </lineage>
</organism>
<dbReference type="AlphaFoldDB" id="A0A1G9VLI5"/>
<keyword evidence="4" id="KW-1185">Reference proteome</keyword>
<evidence type="ECO:0000256" key="1">
    <source>
        <dbReference type="SAM" id="MobiDB-lite"/>
    </source>
</evidence>
<protein>
    <submittedName>
        <fullName evidence="3">Uncharacterized protein</fullName>
    </submittedName>
</protein>
<feature type="compositionally biased region" description="Basic and acidic residues" evidence="1">
    <location>
        <begin position="45"/>
        <end position="66"/>
    </location>
</feature>
<proteinExistence type="predicted"/>
<accession>A0A1G9VLI5</accession>
<gene>
    <name evidence="3" type="ORF">SAMN05660642_03174</name>
</gene>
<reference evidence="4" key="1">
    <citation type="submission" date="2016-10" db="EMBL/GenBank/DDBJ databases">
        <authorList>
            <person name="Varghese N."/>
            <person name="Submissions S."/>
        </authorList>
    </citation>
    <scope>NUCLEOTIDE SEQUENCE [LARGE SCALE GENOMIC DNA]</scope>
    <source>
        <strain evidence="4">DSM 45419</strain>
    </source>
</reference>
<dbReference type="EMBL" id="FNHE01000008">
    <property type="protein sequence ID" value="SDM72891.1"/>
    <property type="molecule type" value="Genomic_DNA"/>
</dbReference>
<evidence type="ECO:0000313" key="3">
    <source>
        <dbReference type="EMBL" id="SDM72891.1"/>
    </source>
</evidence>
<dbReference type="Proteomes" id="UP000198680">
    <property type="component" value="Unassembled WGS sequence"/>
</dbReference>
<keyword evidence="2" id="KW-1133">Transmembrane helix</keyword>
<evidence type="ECO:0000256" key="2">
    <source>
        <dbReference type="SAM" id="Phobius"/>
    </source>
</evidence>
<name>A0A1G9VLI5_9ACTN</name>
<dbReference type="STRING" id="1137991.SAMN05660642_03174"/>
<feature type="transmembrane region" description="Helical" evidence="2">
    <location>
        <begin position="90"/>
        <end position="112"/>
    </location>
</feature>
<evidence type="ECO:0000313" key="4">
    <source>
        <dbReference type="Proteomes" id="UP000198680"/>
    </source>
</evidence>